<dbReference type="InParanoid" id="W4K655"/>
<dbReference type="Proteomes" id="UP000030671">
    <property type="component" value="Unassembled WGS sequence"/>
</dbReference>
<feature type="region of interest" description="Disordered" evidence="2">
    <location>
        <begin position="23"/>
        <end position="56"/>
    </location>
</feature>
<keyword evidence="1" id="KW-0343">GTPase activation</keyword>
<dbReference type="AlphaFoldDB" id="W4K655"/>
<evidence type="ECO:0000259" key="3">
    <source>
        <dbReference type="PROSITE" id="PS50238"/>
    </source>
</evidence>
<dbReference type="SUPFAM" id="SSF48350">
    <property type="entry name" value="GTPase activation domain, GAP"/>
    <property type="match status" value="1"/>
</dbReference>
<proteinExistence type="predicted"/>
<protein>
    <recommendedName>
        <fullName evidence="3">Rho-GAP domain-containing protein</fullName>
    </recommendedName>
</protein>
<accession>W4K655</accession>
<keyword evidence="5" id="KW-1185">Reference proteome</keyword>
<dbReference type="PANTHER" id="PTHR15228:SF25">
    <property type="entry name" value="F-BAR DOMAIN-CONTAINING PROTEIN"/>
    <property type="match status" value="1"/>
</dbReference>
<dbReference type="GeneID" id="20677698"/>
<organism evidence="4 5">
    <name type="scientific">Heterobasidion irregulare (strain TC 32-1)</name>
    <dbReference type="NCBI Taxonomy" id="747525"/>
    <lineage>
        <taxon>Eukaryota</taxon>
        <taxon>Fungi</taxon>
        <taxon>Dikarya</taxon>
        <taxon>Basidiomycota</taxon>
        <taxon>Agaricomycotina</taxon>
        <taxon>Agaricomycetes</taxon>
        <taxon>Russulales</taxon>
        <taxon>Bondarzewiaceae</taxon>
        <taxon>Heterobasidion</taxon>
        <taxon>Heterobasidion annosum species complex</taxon>
    </lineage>
</organism>
<dbReference type="STRING" id="747525.W4K655"/>
<dbReference type="InterPro" id="IPR000198">
    <property type="entry name" value="RhoGAP_dom"/>
</dbReference>
<gene>
    <name evidence="4" type="ORF">HETIRDRAFT_476518</name>
</gene>
<dbReference type="OrthoDB" id="79452at2759"/>
<evidence type="ECO:0000256" key="2">
    <source>
        <dbReference type="SAM" id="MobiDB-lite"/>
    </source>
</evidence>
<name>W4K655_HETIT</name>
<dbReference type="HOGENOM" id="CLU_604194_0_0_1"/>
<feature type="domain" description="Rho-GAP" evidence="3">
    <location>
        <begin position="174"/>
        <end position="405"/>
    </location>
</feature>
<dbReference type="GO" id="GO:0005096">
    <property type="term" value="F:GTPase activator activity"/>
    <property type="evidence" value="ECO:0007669"/>
    <property type="project" value="UniProtKB-KW"/>
</dbReference>
<reference evidence="4 5" key="1">
    <citation type="journal article" date="2012" name="New Phytol.">
        <title>Insight into trade-off between wood decay and parasitism from the genome of a fungal forest pathogen.</title>
        <authorList>
            <person name="Olson A."/>
            <person name="Aerts A."/>
            <person name="Asiegbu F."/>
            <person name="Belbahri L."/>
            <person name="Bouzid O."/>
            <person name="Broberg A."/>
            <person name="Canback B."/>
            <person name="Coutinho P.M."/>
            <person name="Cullen D."/>
            <person name="Dalman K."/>
            <person name="Deflorio G."/>
            <person name="van Diepen L.T."/>
            <person name="Dunand C."/>
            <person name="Duplessis S."/>
            <person name="Durling M."/>
            <person name="Gonthier P."/>
            <person name="Grimwood J."/>
            <person name="Fossdal C.G."/>
            <person name="Hansson D."/>
            <person name="Henrissat B."/>
            <person name="Hietala A."/>
            <person name="Himmelstrand K."/>
            <person name="Hoffmeister D."/>
            <person name="Hogberg N."/>
            <person name="James T.Y."/>
            <person name="Karlsson M."/>
            <person name="Kohler A."/>
            <person name="Kues U."/>
            <person name="Lee Y.H."/>
            <person name="Lin Y.C."/>
            <person name="Lind M."/>
            <person name="Lindquist E."/>
            <person name="Lombard V."/>
            <person name="Lucas S."/>
            <person name="Lunden K."/>
            <person name="Morin E."/>
            <person name="Murat C."/>
            <person name="Park J."/>
            <person name="Raffaello T."/>
            <person name="Rouze P."/>
            <person name="Salamov A."/>
            <person name="Schmutz J."/>
            <person name="Solheim H."/>
            <person name="Stahlberg J."/>
            <person name="Velez H."/>
            <person name="de Vries R.P."/>
            <person name="Wiebenga A."/>
            <person name="Woodward S."/>
            <person name="Yakovlev I."/>
            <person name="Garbelotto M."/>
            <person name="Martin F."/>
            <person name="Grigoriev I.V."/>
            <person name="Stenlid J."/>
        </authorList>
    </citation>
    <scope>NUCLEOTIDE SEQUENCE [LARGE SCALE GENOMIC DNA]</scope>
    <source>
        <strain evidence="4 5">TC 32-1</strain>
    </source>
</reference>
<dbReference type="KEGG" id="hir:HETIRDRAFT_476518"/>
<evidence type="ECO:0000313" key="4">
    <source>
        <dbReference type="EMBL" id="ETW80815.1"/>
    </source>
</evidence>
<sequence length="453" mass="52854">MFFLPDTSKPRISKKLLAIVNAEEERENAPRPRAPSPTADPPSHRQRRATRSILKKNTPGYLASQPLRLSTYTLPAPPPNARLLPRLDHHFLLWRIGMLKVMSEFLPDKPVKLYLDVTDFDEISEEDLKYRRLWRQWHTRMARMRQGLEPSVYSHYHDGHGVFGVRLSTAWLYASVPIMIGKYQHDVPIVAAACVFELMRKGLNRRGLFRPVRLELGQRIEELFEIYNCAPNFGETHSLENEPTDNVCELLMFYMKRFPEPLINMHIYYSLCDWCVAPSIHRDEPWIIKEHDRVNDAWMTGQLHPDLRPSTEKILHHRRGYPIYDLAEEGIQIGIAQALLRLMPTAHFSLLVFMLSFLSELGHTRGNGFGFDDIGRVFGMPLFGRNLRYAPKVLWWLASRWDDISVGLLGREEELCAKDAQLLRICNMETPPSMRKWKWTPFERRVSVARKFS</sequence>
<dbReference type="GO" id="GO:0005938">
    <property type="term" value="C:cell cortex"/>
    <property type="evidence" value="ECO:0007669"/>
    <property type="project" value="TreeGrafter"/>
</dbReference>
<dbReference type="InterPro" id="IPR051025">
    <property type="entry name" value="RhoGAP"/>
</dbReference>
<dbReference type="RefSeq" id="XP_009547516.1">
    <property type="nucleotide sequence ID" value="XM_009549221.1"/>
</dbReference>
<dbReference type="GO" id="GO:0007165">
    <property type="term" value="P:signal transduction"/>
    <property type="evidence" value="ECO:0007669"/>
    <property type="project" value="InterPro"/>
</dbReference>
<feature type="compositionally biased region" description="Basic residues" evidence="2">
    <location>
        <begin position="44"/>
        <end position="54"/>
    </location>
</feature>
<dbReference type="Gene3D" id="1.10.555.10">
    <property type="entry name" value="Rho GTPase activation protein"/>
    <property type="match status" value="1"/>
</dbReference>
<evidence type="ECO:0000313" key="5">
    <source>
        <dbReference type="Proteomes" id="UP000030671"/>
    </source>
</evidence>
<dbReference type="GO" id="GO:0060237">
    <property type="term" value="P:regulation of fungal-type cell wall organization"/>
    <property type="evidence" value="ECO:0007669"/>
    <property type="project" value="TreeGrafter"/>
</dbReference>
<dbReference type="PANTHER" id="PTHR15228">
    <property type="entry name" value="SPERMATHECAL PHYSIOLOGY VARIANT"/>
    <property type="match status" value="1"/>
</dbReference>
<dbReference type="PROSITE" id="PS50238">
    <property type="entry name" value="RHOGAP"/>
    <property type="match status" value="1"/>
</dbReference>
<evidence type="ECO:0000256" key="1">
    <source>
        <dbReference type="ARBA" id="ARBA00022468"/>
    </source>
</evidence>
<dbReference type="InterPro" id="IPR008936">
    <property type="entry name" value="Rho_GTPase_activation_prot"/>
</dbReference>
<dbReference type="EMBL" id="KI925459">
    <property type="protein sequence ID" value="ETW80815.1"/>
    <property type="molecule type" value="Genomic_DNA"/>
</dbReference>